<dbReference type="PANTHER" id="PTHR13367:SF32">
    <property type="entry name" value="DUF6606 DOMAIN-CONTAINING PROTEIN"/>
    <property type="match status" value="1"/>
</dbReference>
<evidence type="ECO:0000256" key="2">
    <source>
        <dbReference type="ARBA" id="ARBA00012759"/>
    </source>
</evidence>
<dbReference type="GO" id="GO:0006508">
    <property type="term" value="P:proteolysis"/>
    <property type="evidence" value="ECO:0007669"/>
    <property type="project" value="UniProtKB-KW"/>
</dbReference>
<proteinExistence type="predicted"/>
<keyword evidence="4" id="KW-0833">Ubl conjugation pathway</keyword>
<feature type="region of interest" description="Disordered" evidence="7">
    <location>
        <begin position="797"/>
        <end position="849"/>
    </location>
</feature>
<dbReference type="Proteomes" id="UP001320420">
    <property type="component" value="Unassembled WGS sequence"/>
</dbReference>
<keyword evidence="5" id="KW-0378">Hydrolase</keyword>
<evidence type="ECO:0000256" key="7">
    <source>
        <dbReference type="SAM" id="MobiDB-lite"/>
    </source>
</evidence>
<sequence>MVDMHLHDLAYSFPHSIEVVRREEGGFPFVFFLRPDVEEELVNRLKRDICQGHRGIIPMETLDTGDRLAIKEFLSGGRIRQISIDRVRNLCPDRPHLRQIVYLIRGLLVHRILLMTLKKRYGVQYGIHPLRDPVAVPFHAKGVPSEQSEFGHVDVAILLTCLAFYHGGINLQQTRQALESVLKSDDPASEYDKWTDDDDFPDYLRDWHSINVDDAQQLDHIWKCVKYKVAVIDYYMNHYVFPQHAKQFKVKLQSNGWDIPLFSTSEGAVSKTKLLTTGFSGTSDERANFPLTVKQDDLPSLAHTNAEVLTYLLQPRSRRCVVMEHNHKRLTEVTFLHLLRRHRIRILIDAGAQILEMNNMELAQTWLKVDGEATVALFFDGDKPYIISKQGTKTPLLASPYADNLSQVLVYVDEAHTRGTDLKFAPQAKAALTLGLGQTKDSLVQVTFFAPPEVNQSIRDLCLKRDLDEIDSRDVIYWLLNNTCNHLESLQPLFYAQGVDFCNRMQAAVDYPDFLTDDDQRTSYVAAIRQTERQTLQQLYAPKTKVNAKTKSAIRFNSKIARFTRDLENRRKDFQDTGQAVHASALQEVEQERELEYEVEAVRQVKRPIPYTPWTFPGLHRDLEIFANTGRIPAGSSCFIRIFKSLARTSLGRKYKINPESGSARLFITAEFERTVKLGIESTNDNFMRPVQWILYCPSPEAAVAVTPEEAEILLPLVRRSDNATYLLTYAAPATRRMLHFNNLKYYTIPSLPDSWSAPGWLRTELGFFAGRLYFEWSEYSTICDLLGIDASAPMLNESESSEGDTSDERATEASNETAITIPATDGQIDSKEISSSRPKPQRTGLSPKPFTFTQDYLSVRRRGQEISHTPMGFLCMGKPLHENHAFFRLEQSTRPKKRLAPVAMAQVDGGDAERVGDDMEVGEYDPSAALRGDEEHEEIEYDEAEMYHEEEEDPVSGSNVGKDGKSSEQSRHRGGRR</sequence>
<feature type="compositionally biased region" description="Basic and acidic residues" evidence="7">
    <location>
        <begin position="963"/>
        <end position="972"/>
    </location>
</feature>
<gene>
    <name evidence="9" type="ORF">SLS62_003641</name>
</gene>
<accession>A0AAN9UUJ8</accession>
<dbReference type="InterPro" id="IPR051346">
    <property type="entry name" value="OTU_Deubiquitinase"/>
</dbReference>
<evidence type="ECO:0000256" key="5">
    <source>
        <dbReference type="ARBA" id="ARBA00022801"/>
    </source>
</evidence>
<evidence type="ECO:0000313" key="10">
    <source>
        <dbReference type="Proteomes" id="UP001320420"/>
    </source>
</evidence>
<feature type="compositionally biased region" description="Acidic residues" evidence="7">
    <location>
        <begin position="936"/>
        <end position="955"/>
    </location>
</feature>
<evidence type="ECO:0000259" key="8">
    <source>
        <dbReference type="Pfam" id="PF12359"/>
    </source>
</evidence>
<protein>
    <recommendedName>
        <fullName evidence="2">ubiquitinyl hydrolase 1</fullName>
        <ecNumber evidence="2">3.4.19.12</ecNumber>
    </recommendedName>
</protein>
<reference evidence="9 10" key="1">
    <citation type="submission" date="2024-02" db="EMBL/GenBank/DDBJ databases">
        <title>De novo assembly and annotation of 12 fungi associated with fruit tree decline syndrome in Ontario, Canada.</title>
        <authorList>
            <person name="Sulman M."/>
            <person name="Ellouze W."/>
            <person name="Ilyukhin E."/>
        </authorList>
    </citation>
    <scope>NUCLEOTIDE SEQUENCE [LARGE SCALE GENOMIC DNA]</scope>
    <source>
        <strain evidence="9 10">M11/M66-122</strain>
    </source>
</reference>
<evidence type="ECO:0000256" key="6">
    <source>
        <dbReference type="ARBA" id="ARBA00022807"/>
    </source>
</evidence>
<evidence type="ECO:0000256" key="1">
    <source>
        <dbReference type="ARBA" id="ARBA00000707"/>
    </source>
</evidence>
<dbReference type="InterPro" id="IPR022105">
    <property type="entry name" value="DUF3645"/>
</dbReference>
<dbReference type="EMBL" id="JAKJXP020000021">
    <property type="protein sequence ID" value="KAK7754348.1"/>
    <property type="molecule type" value="Genomic_DNA"/>
</dbReference>
<keyword evidence="6" id="KW-0788">Thiol protease</keyword>
<feature type="region of interest" description="Disordered" evidence="7">
    <location>
        <begin position="911"/>
        <end position="978"/>
    </location>
</feature>
<organism evidence="9 10">
    <name type="scientific">Diatrype stigma</name>
    <dbReference type="NCBI Taxonomy" id="117547"/>
    <lineage>
        <taxon>Eukaryota</taxon>
        <taxon>Fungi</taxon>
        <taxon>Dikarya</taxon>
        <taxon>Ascomycota</taxon>
        <taxon>Pezizomycotina</taxon>
        <taxon>Sordariomycetes</taxon>
        <taxon>Xylariomycetidae</taxon>
        <taxon>Xylariales</taxon>
        <taxon>Diatrypaceae</taxon>
        <taxon>Diatrype</taxon>
    </lineage>
</organism>
<dbReference type="Pfam" id="PF12359">
    <property type="entry name" value="DUF3645"/>
    <property type="match status" value="1"/>
</dbReference>
<dbReference type="GO" id="GO:0004843">
    <property type="term" value="F:cysteine-type deubiquitinase activity"/>
    <property type="evidence" value="ECO:0007669"/>
    <property type="project" value="UniProtKB-EC"/>
</dbReference>
<evidence type="ECO:0000313" key="9">
    <source>
        <dbReference type="EMBL" id="KAK7754348.1"/>
    </source>
</evidence>
<feature type="domain" description="DUF3645" evidence="8">
    <location>
        <begin position="128"/>
        <end position="160"/>
    </location>
</feature>
<evidence type="ECO:0000256" key="4">
    <source>
        <dbReference type="ARBA" id="ARBA00022786"/>
    </source>
</evidence>
<dbReference type="AlphaFoldDB" id="A0AAN9UUJ8"/>
<evidence type="ECO:0000256" key="3">
    <source>
        <dbReference type="ARBA" id="ARBA00022670"/>
    </source>
</evidence>
<dbReference type="EC" id="3.4.19.12" evidence="2"/>
<keyword evidence="3" id="KW-0645">Protease</keyword>
<dbReference type="PANTHER" id="PTHR13367">
    <property type="entry name" value="UBIQUITIN THIOESTERASE"/>
    <property type="match status" value="1"/>
</dbReference>
<comment type="caution">
    <text evidence="9">The sequence shown here is derived from an EMBL/GenBank/DDBJ whole genome shotgun (WGS) entry which is preliminary data.</text>
</comment>
<comment type="catalytic activity">
    <reaction evidence="1">
        <text>Thiol-dependent hydrolysis of ester, thioester, amide, peptide and isopeptide bonds formed by the C-terminal Gly of ubiquitin (a 76-residue protein attached to proteins as an intracellular targeting signal).</text>
        <dbReference type="EC" id="3.4.19.12"/>
    </reaction>
</comment>
<keyword evidence="10" id="KW-1185">Reference proteome</keyword>
<name>A0AAN9UUJ8_9PEZI</name>